<dbReference type="InterPro" id="IPR004827">
    <property type="entry name" value="bZIP"/>
</dbReference>
<dbReference type="FunFam" id="1.20.5.170:FF:000036">
    <property type="entry name" value="ABSCISIC ACID-INSENSITIVE 5-like protein 2"/>
    <property type="match status" value="1"/>
</dbReference>
<gene>
    <name evidence="9" type="ORF">ACMD2_02590</name>
</gene>
<keyword evidence="4" id="KW-0238">DNA-binding</keyword>
<dbReference type="STRING" id="4615.A0A199V7Z6"/>
<evidence type="ECO:0000256" key="3">
    <source>
        <dbReference type="ARBA" id="ARBA00023015"/>
    </source>
</evidence>
<sequence length="244" mass="26036">MGAHTMASQGGGGVGGRQGSAAYGVALDEVETHLGEPLHSMNLDDLLRHVLPSDLGSTTASSTAGHSQRHGVEHLVGASASDIHRGGRRRLPEGGGGGERPPALGEVTLEDFLSRAGAAAEEGGGGGGDSVQRNHHQPGITGIYVTRPLAPAPAPAPARKRAAAPAAEKTVERRQKRMIKNRESAARSRARRQAYTNELENKVSHLEEENERLRKEQQQLEPLVHYAPQQEQKHQLHRTSSAPF</sequence>
<evidence type="ECO:0000256" key="6">
    <source>
        <dbReference type="ARBA" id="ARBA00023242"/>
    </source>
</evidence>
<organism evidence="9 10">
    <name type="scientific">Ananas comosus</name>
    <name type="common">Pineapple</name>
    <name type="synonym">Ananas ananas</name>
    <dbReference type="NCBI Taxonomy" id="4615"/>
    <lineage>
        <taxon>Eukaryota</taxon>
        <taxon>Viridiplantae</taxon>
        <taxon>Streptophyta</taxon>
        <taxon>Embryophyta</taxon>
        <taxon>Tracheophyta</taxon>
        <taxon>Spermatophyta</taxon>
        <taxon>Magnoliopsida</taxon>
        <taxon>Liliopsida</taxon>
        <taxon>Poales</taxon>
        <taxon>Bromeliaceae</taxon>
        <taxon>Bromelioideae</taxon>
        <taxon>Ananas</taxon>
    </lineage>
</organism>
<evidence type="ECO:0000313" key="10">
    <source>
        <dbReference type="Proteomes" id="UP000092600"/>
    </source>
</evidence>
<dbReference type="Pfam" id="PF00170">
    <property type="entry name" value="bZIP_1"/>
    <property type="match status" value="1"/>
</dbReference>
<dbReference type="Proteomes" id="UP000092600">
    <property type="component" value="Unassembled WGS sequence"/>
</dbReference>
<feature type="region of interest" description="Disordered" evidence="7">
    <location>
        <begin position="147"/>
        <end position="244"/>
    </location>
</feature>
<evidence type="ECO:0000313" key="9">
    <source>
        <dbReference type="EMBL" id="OAY73006.1"/>
    </source>
</evidence>
<dbReference type="PRINTS" id="PR00041">
    <property type="entry name" value="LEUZIPPRCREB"/>
</dbReference>
<feature type="domain" description="BZIP" evidence="8">
    <location>
        <begin position="171"/>
        <end position="221"/>
    </location>
</feature>
<accession>A0A199V7Z6</accession>
<dbReference type="GO" id="GO:0003677">
    <property type="term" value="F:DNA binding"/>
    <property type="evidence" value="ECO:0007669"/>
    <property type="project" value="UniProtKB-KW"/>
</dbReference>
<keyword evidence="6" id="KW-0539">Nucleus</keyword>
<evidence type="ECO:0000259" key="8">
    <source>
        <dbReference type="PROSITE" id="PS50217"/>
    </source>
</evidence>
<dbReference type="GO" id="GO:0045893">
    <property type="term" value="P:positive regulation of DNA-templated transcription"/>
    <property type="evidence" value="ECO:0007669"/>
    <property type="project" value="InterPro"/>
</dbReference>
<evidence type="ECO:0000256" key="5">
    <source>
        <dbReference type="ARBA" id="ARBA00023163"/>
    </source>
</evidence>
<comment type="caution">
    <text evidence="9">The sequence shown here is derived from an EMBL/GenBank/DDBJ whole genome shotgun (WGS) entry which is preliminary data.</text>
</comment>
<dbReference type="PANTHER" id="PTHR22952:SF385">
    <property type="entry name" value="ABSCISIC ACID-INSENSITIVE 5-LIKE PROTEIN 2"/>
    <property type="match status" value="1"/>
</dbReference>
<dbReference type="GO" id="GO:0005634">
    <property type="term" value="C:nucleus"/>
    <property type="evidence" value="ECO:0007669"/>
    <property type="project" value="UniProtKB-SubCell"/>
</dbReference>
<proteinExistence type="predicted"/>
<evidence type="ECO:0000256" key="1">
    <source>
        <dbReference type="ARBA" id="ARBA00004123"/>
    </source>
</evidence>
<dbReference type="AlphaFoldDB" id="A0A199V7Z6"/>
<dbReference type="PROSITE" id="PS00036">
    <property type="entry name" value="BZIP_BASIC"/>
    <property type="match status" value="1"/>
</dbReference>
<dbReference type="InterPro" id="IPR043452">
    <property type="entry name" value="BZIP46-like"/>
</dbReference>
<feature type="region of interest" description="Disordered" evidence="7">
    <location>
        <begin position="77"/>
        <end position="104"/>
    </location>
</feature>
<feature type="compositionally biased region" description="Basic and acidic residues" evidence="7">
    <location>
        <begin position="199"/>
        <end position="218"/>
    </location>
</feature>
<keyword evidence="3" id="KW-0805">Transcription regulation</keyword>
<dbReference type="SUPFAM" id="SSF57959">
    <property type="entry name" value="Leucine zipper domain"/>
    <property type="match status" value="1"/>
</dbReference>
<comment type="subcellular location">
    <subcellularLocation>
        <location evidence="1">Nucleus</location>
    </subcellularLocation>
</comment>
<name>A0A199V7Z6_ANACO</name>
<keyword evidence="2" id="KW-0938">Abscisic acid signaling pathway</keyword>
<protein>
    <submittedName>
        <fullName evidence="9">ABSCISIC ACID-INSENSITIVE 5-like protein 3</fullName>
    </submittedName>
</protein>
<dbReference type="PANTHER" id="PTHR22952">
    <property type="entry name" value="CAMP-RESPONSE ELEMENT BINDING PROTEIN-RELATED"/>
    <property type="match status" value="1"/>
</dbReference>
<reference evidence="9 10" key="1">
    <citation type="journal article" date="2016" name="DNA Res.">
        <title>The draft genome of MD-2 pineapple using hybrid error correction of long reads.</title>
        <authorList>
            <person name="Redwan R.M."/>
            <person name="Saidin A."/>
            <person name="Kumar S.V."/>
        </authorList>
    </citation>
    <scope>NUCLEOTIDE SEQUENCE [LARGE SCALE GENOMIC DNA]</scope>
    <source>
        <strain evidence="10">cv. MD2</strain>
        <tissue evidence="9">Leaf</tissue>
    </source>
</reference>
<dbReference type="SMART" id="SM00338">
    <property type="entry name" value="BRLZ"/>
    <property type="match status" value="1"/>
</dbReference>
<evidence type="ECO:0000256" key="2">
    <source>
        <dbReference type="ARBA" id="ARBA00022682"/>
    </source>
</evidence>
<dbReference type="PROSITE" id="PS50217">
    <property type="entry name" value="BZIP"/>
    <property type="match status" value="1"/>
</dbReference>
<dbReference type="Gene3D" id="1.20.5.170">
    <property type="match status" value="1"/>
</dbReference>
<dbReference type="Gramene" id="Aco001707.1.mrna1">
    <property type="protein sequence ID" value="Aco001707.1.mrna1"/>
    <property type="gene ID" value="Aco001707.1.path1"/>
</dbReference>
<dbReference type="EMBL" id="LSRQ01002888">
    <property type="protein sequence ID" value="OAY73006.1"/>
    <property type="molecule type" value="Genomic_DNA"/>
</dbReference>
<dbReference type="InterPro" id="IPR046347">
    <property type="entry name" value="bZIP_sf"/>
</dbReference>
<evidence type="ECO:0000256" key="7">
    <source>
        <dbReference type="SAM" id="MobiDB-lite"/>
    </source>
</evidence>
<feature type="region of interest" description="Disordered" evidence="7">
    <location>
        <begin position="118"/>
        <end position="137"/>
    </location>
</feature>
<keyword evidence="5" id="KW-0804">Transcription</keyword>
<evidence type="ECO:0000256" key="4">
    <source>
        <dbReference type="ARBA" id="ARBA00023125"/>
    </source>
</evidence>
<dbReference type="GO" id="GO:0009738">
    <property type="term" value="P:abscisic acid-activated signaling pathway"/>
    <property type="evidence" value="ECO:0007669"/>
    <property type="project" value="UniProtKB-KW"/>
</dbReference>
<dbReference type="GO" id="GO:0003700">
    <property type="term" value="F:DNA-binding transcription factor activity"/>
    <property type="evidence" value="ECO:0007669"/>
    <property type="project" value="InterPro"/>
</dbReference>